<dbReference type="AlphaFoldDB" id="A0A8J4W3X7"/>
<protein>
    <submittedName>
        <fullName evidence="1">Uncharacterized protein</fullName>
    </submittedName>
</protein>
<reference evidence="1" key="1">
    <citation type="submission" date="2020-03" db="EMBL/GenBank/DDBJ databases">
        <title>Castanea mollissima Vanexum genome sequencing.</title>
        <authorList>
            <person name="Staton M."/>
        </authorList>
    </citation>
    <scope>NUCLEOTIDE SEQUENCE</scope>
    <source>
        <tissue evidence="1">Leaf</tissue>
    </source>
</reference>
<sequence>MGSAGQALGLEVTEKFLGKKCKNEERKGYALVAMRNTPGHRCAAPQALLIKLTHPLGLAITPITEFNVKVANGERQVCKEGPVECDWKKMMIKFLWEGVSYVIKSSSINPIQEVAMQRLEQDMQGGGELFAIMQNGEDHVGVSTVLAELQPLLQEFH</sequence>
<proteinExistence type="predicted"/>
<gene>
    <name evidence="1" type="ORF">CMV_002099</name>
</gene>
<dbReference type="OrthoDB" id="1934862at2759"/>
<evidence type="ECO:0000313" key="2">
    <source>
        <dbReference type="Proteomes" id="UP000737018"/>
    </source>
</evidence>
<accession>A0A8J4W3X7</accession>
<name>A0A8J4W3X7_9ROSI</name>
<evidence type="ECO:0000313" key="1">
    <source>
        <dbReference type="EMBL" id="KAF3974594.1"/>
    </source>
</evidence>
<organism evidence="1 2">
    <name type="scientific">Castanea mollissima</name>
    <name type="common">Chinese chestnut</name>
    <dbReference type="NCBI Taxonomy" id="60419"/>
    <lineage>
        <taxon>Eukaryota</taxon>
        <taxon>Viridiplantae</taxon>
        <taxon>Streptophyta</taxon>
        <taxon>Embryophyta</taxon>
        <taxon>Tracheophyta</taxon>
        <taxon>Spermatophyta</taxon>
        <taxon>Magnoliopsida</taxon>
        <taxon>eudicotyledons</taxon>
        <taxon>Gunneridae</taxon>
        <taxon>Pentapetalae</taxon>
        <taxon>rosids</taxon>
        <taxon>fabids</taxon>
        <taxon>Fagales</taxon>
        <taxon>Fagaceae</taxon>
        <taxon>Castanea</taxon>
    </lineage>
</organism>
<dbReference type="Proteomes" id="UP000737018">
    <property type="component" value="Unassembled WGS sequence"/>
</dbReference>
<comment type="caution">
    <text evidence="1">The sequence shown here is derived from an EMBL/GenBank/DDBJ whole genome shotgun (WGS) entry which is preliminary data.</text>
</comment>
<dbReference type="EMBL" id="JRKL02000145">
    <property type="protein sequence ID" value="KAF3974594.1"/>
    <property type="molecule type" value="Genomic_DNA"/>
</dbReference>
<keyword evidence="2" id="KW-1185">Reference proteome</keyword>